<feature type="region of interest" description="Disordered" evidence="1">
    <location>
        <begin position="1"/>
        <end position="25"/>
    </location>
</feature>
<protein>
    <recommendedName>
        <fullName evidence="4">Tetratricopeptide repeat protein</fullName>
    </recommendedName>
</protein>
<evidence type="ECO:0000256" key="1">
    <source>
        <dbReference type="SAM" id="MobiDB-lite"/>
    </source>
</evidence>
<dbReference type="HOGENOM" id="CLU_675640_0_0_3"/>
<evidence type="ECO:0000313" key="2">
    <source>
        <dbReference type="EMBL" id="AFY28308.1"/>
    </source>
</evidence>
<proteinExistence type="predicted"/>
<dbReference type="OrthoDB" id="9907201at2"/>
<name>K9P5P0_CYAGP</name>
<dbReference type="Gene3D" id="1.25.40.10">
    <property type="entry name" value="Tetratricopeptide repeat domain"/>
    <property type="match status" value="1"/>
</dbReference>
<organism evidence="2 3">
    <name type="scientific">Cyanobium gracile (strain ATCC 27147 / PCC 6307)</name>
    <dbReference type="NCBI Taxonomy" id="292564"/>
    <lineage>
        <taxon>Bacteria</taxon>
        <taxon>Bacillati</taxon>
        <taxon>Cyanobacteriota</taxon>
        <taxon>Cyanophyceae</taxon>
        <taxon>Synechococcales</taxon>
        <taxon>Prochlorococcaceae</taxon>
        <taxon>Cyanobium</taxon>
    </lineage>
</organism>
<dbReference type="AlphaFoldDB" id="K9P5P0"/>
<gene>
    <name evidence="2" type="ordered locus">Cyagr_1129</name>
</gene>
<dbReference type="RefSeq" id="WP_015108761.1">
    <property type="nucleotide sequence ID" value="NC_019675.1"/>
</dbReference>
<reference evidence="3" key="1">
    <citation type="journal article" date="2013" name="Proc. Natl. Acad. Sci. U.S.A.">
        <title>Improving the coverage of the cyanobacterial phylum using diversity-driven genome sequencing.</title>
        <authorList>
            <person name="Shih P.M."/>
            <person name="Wu D."/>
            <person name="Latifi A."/>
            <person name="Axen S.D."/>
            <person name="Fewer D.P."/>
            <person name="Talla E."/>
            <person name="Calteau A."/>
            <person name="Cai F."/>
            <person name="Tandeau de Marsac N."/>
            <person name="Rippka R."/>
            <person name="Herdman M."/>
            <person name="Sivonen K."/>
            <person name="Coursin T."/>
            <person name="Laurent T."/>
            <person name="Goodwin L."/>
            <person name="Nolan M."/>
            <person name="Davenport K.W."/>
            <person name="Han C.S."/>
            <person name="Rubin E.M."/>
            <person name="Eisen J.A."/>
            <person name="Woyke T."/>
            <person name="Gugger M."/>
            <person name="Kerfeld C.A."/>
        </authorList>
    </citation>
    <scope>NUCLEOTIDE SEQUENCE [LARGE SCALE GENOMIC DNA]</scope>
    <source>
        <strain evidence="3">ATCC 27147 / PCC 6307</strain>
    </source>
</reference>
<accession>K9P5P0</accession>
<dbReference type="Proteomes" id="UP000010388">
    <property type="component" value="Chromosome"/>
</dbReference>
<dbReference type="InterPro" id="IPR011990">
    <property type="entry name" value="TPR-like_helical_dom_sf"/>
</dbReference>
<dbReference type="KEGG" id="cgc:Cyagr_1129"/>
<dbReference type="eggNOG" id="ENOG50321E1">
    <property type="taxonomic scope" value="Bacteria"/>
</dbReference>
<dbReference type="EMBL" id="CP003495">
    <property type="protein sequence ID" value="AFY28308.1"/>
    <property type="molecule type" value="Genomic_DNA"/>
</dbReference>
<evidence type="ECO:0000313" key="3">
    <source>
        <dbReference type="Proteomes" id="UP000010388"/>
    </source>
</evidence>
<sequence length="407" mass="44155">MTRNGWPTASELLQELAGDPPPEPSLQADQLRWLGRYGLAEELEARIGRLRCSPHWGAPLALEASLAWWLAGDGQRADLAVLEADDLDPSLGLAPDPWGLWPRAGGAKVPTPVEQRADAAALAARIRRWRWLEPAALAEDWRQGAQVDWTMALSSPGLDELVLLLRHGPAVEPPIETFLAELVGDGPIADRPDQAFQFWALLTDIRPDWSHARLRAADLALGRGDRQRCASWIATASPDIQRSPWYWDIAARLALEAGAISPALDHWGQALAVAPPELAEVFRQRRREARRGPGLLQARALLEGGETGAALALLQRLLVDDPQWQPLRALLQRAEAAAAPAGAAAAVVHQPPQRFGQFLEQAAARIGLPLPPAGPRGPAPEPEAARQRLEAFSRTLSDAEARFALGA</sequence>
<evidence type="ECO:0008006" key="4">
    <source>
        <dbReference type="Google" id="ProtNLM"/>
    </source>
</evidence>